<name>A0A210QX71_MIZYE</name>
<dbReference type="GO" id="GO:0006896">
    <property type="term" value="P:Golgi to vacuole transport"/>
    <property type="evidence" value="ECO:0007669"/>
    <property type="project" value="TreeGrafter"/>
</dbReference>
<dbReference type="PIRSF" id="PIRSF028865">
    <property type="entry name" value="Membrin-2"/>
    <property type="match status" value="1"/>
</dbReference>
<dbReference type="SUPFAM" id="SSF58038">
    <property type="entry name" value="SNARE fusion complex"/>
    <property type="match status" value="1"/>
</dbReference>
<dbReference type="GO" id="GO:0012507">
    <property type="term" value="C:ER to Golgi transport vesicle membrane"/>
    <property type="evidence" value="ECO:0007669"/>
    <property type="project" value="TreeGrafter"/>
</dbReference>
<dbReference type="SUPFAM" id="SSF47661">
    <property type="entry name" value="t-snare proteins"/>
    <property type="match status" value="1"/>
</dbReference>
<keyword evidence="9 16" id="KW-0472">Membrane</keyword>
<dbReference type="PANTHER" id="PTHR21230">
    <property type="entry name" value="VESICLE TRANSPORT V-SNARE PROTEIN VTI1-RELATED"/>
    <property type="match status" value="1"/>
</dbReference>
<accession>A0A210QX71</accession>
<dbReference type="GO" id="GO:0006886">
    <property type="term" value="P:intracellular protein transport"/>
    <property type="evidence" value="ECO:0007669"/>
    <property type="project" value="InterPro"/>
</dbReference>
<feature type="coiled-coil region" evidence="15">
    <location>
        <begin position="34"/>
        <end position="87"/>
    </location>
</feature>
<feature type="domain" description="Vesicle transport v-SNARE N-terminal" evidence="17">
    <location>
        <begin position="1"/>
        <end position="91"/>
    </location>
</feature>
<dbReference type="GO" id="GO:0031902">
    <property type="term" value="C:late endosome membrane"/>
    <property type="evidence" value="ECO:0007669"/>
    <property type="project" value="TreeGrafter"/>
</dbReference>
<dbReference type="GO" id="GO:0000149">
    <property type="term" value="F:SNARE binding"/>
    <property type="evidence" value="ECO:0007669"/>
    <property type="project" value="TreeGrafter"/>
</dbReference>
<dbReference type="AlphaFoldDB" id="A0A210QX71"/>
<evidence type="ECO:0000313" key="19">
    <source>
        <dbReference type="Proteomes" id="UP000242188"/>
    </source>
</evidence>
<evidence type="ECO:0000256" key="9">
    <source>
        <dbReference type="ARBA" id="ARBA00023136"/>
    </source>
</evidence>
<evidence type="ECO:0000256" key="1">
    <source>
        <dbReference type="ARBA" id="ARBA00004194"/>
    </source>
</evidence>
<dbReference type="Pfam" id="PF12352">
    <property type="entry name" value="V-SNARE_C"/>
    <property type="match status" value="1"/>
</dbReference>
<dbReference type="InterPro" id="IPR007705">
    <property type="entry name" value="Vesicle_trsprt_v-SNARE_N"/>
</dbReference>
<dbReference type="Proteomes" id="UP000242188">
    <property type="component" value="Unassembled WGS sequence"/>
</dbReference>
<dbReference type="GO" id="GO:0042147">
    <property type="term" value="P:retrograde transport, endosome to Golgi"/>
    <property type="evidence" value="ECO:0007669"/>
    <property type="project" value="TreeGrafter"/>
</dbReference>
<dbReference type="InterPro" id="IPR038407">
    <property type="entry name" value="v-SNARE_N_sf"/>
</dbReference>
<dbReference type="FunFam" id="1.20.58.400:FF:000001">
    <property type="entry name" value="Vesicle transport through interaction with t-SNAREs homolog 1A"/>
    <property type="match status" value="1"/>
</dbReference>
<evidence type="ECO:0000256" key="14">
    <source>
        <dbReference type="ARBA" id="ARBA00082368"/>
    </source>
</evidence>
<evidence type="ECO:0000256" key="12">
    <source>
        <dbReference type="ARBA" id="ARBA00071612"/>
    </source>
</evidence>
<dbReference type="GO" id="GO:0016236">
    <property type="term" value="P:macroautophagy"/>
    <property type="evidence" value="ECO:0007669"/>
    <property type="project" value="TreeGrafter"/>
</dbReference>
<evidence type="ECO:0000256" key="10">
    <source>
        <dbReference type="ARBA" id="ARBA00046280"/>
    </source>
</evidence>
<dbReference type="OrthoDB" id="430637at2759"/>
<dbReference type="STRING" id="6573.A0A210QX71"/>
<feature type="transmembrane region" description="Helical" evidence="16">
    <location>
        <begin position="192"/>
        <end position="213"/>
    </location>
</feature>
<keyword evidence="8 15" id="KW-0175">Coiled coil</keyword>
<evidence type="ECO:0000256" key="4">
    <source>
        <dbReference type="ARBA" id="ARBA00022692"/>
    </source>
</evidence>
<evidence type="ECO:0000256" key="15">
    <source>
        <dbReference type="SAM" id="Coils"/>
    </source>
</evidence>
<dbReference type="Pfam" id="PF05008">
    <property type="entry name" value="V-SNARE"/>
    <property type="match status" value="1"/>
</dbReference>
<evidence type="ECO:0000313" key="18">
    <source>
        <dbReference type="EMBL" id="OWF53325.1"/>
    </source>
</evidence>
<keyword evidence="4 16" id="KW-0812">Transmembrane</keyword>
<evidence type="ECO:0000256" key="3">
    <source>
        <dbReference type="ARBA" id="ARBA00022448"/>
    </source>
</evidence>
<evidence type="ECO:0000256" key="2">
    <source>
        <dbReference type="ARBA" id="ARBA00006108"/>
    </source>
</evidence>
<comment type="subunit">
    <text evidence="11">Interacts with distinct SNARE complexes that contain either STX5 or STX6. Interacts with NAPA and, to a lesser extent, with NAPG. Identified in a complex containing STX6, STX12, VAMP4 and VTI1A.</text>
</comment>
<proteinExistence type="inferred from homology"/>
<dbReference type="GO" id="GO:0005789">
    <property type="term" value="C:endoplasmic reticulum membrane"/>
    <property type="evidence" value="ECO:0007669"/>
    <property type="project" value="TreeGrafter"/>
</dbReference>
<evidence type="ECO:0000256" key="13">
    <source>
        <dbReference type="ARBA" id="ARBA00081711"/>
    </source>
</evidence>
<evidence type="ECO:0000259" key="17">
    <source>
        <dbReference type="Pfam" id="PF05008"/>
    </source>
</evidence>
<dbReference type="GO" id="GO:0005829">
    <property type="term" value="C:cytosol"/>
    <property type="evidence" value="ECO:0007669"/>
    <property type="project" value="GOC"/>
</dbReference>
<dbReference type="CDD" id="cd15891">
    <property type="entry name" value="SNARE_Vti1a"/>
    <property type="match status" value="1"/>
</dbReference>
<protein>
    <recommendedName>
        <fullName evidence="12">Vesicle transport through interaction with t-SNAREs homolog 1A</fullName>
    </recommendedName>
    <alternativeName>
        <fullName evidence="14">Vesicle transport v-SNARE protein Vti1-like 2</fullName>
    </alternativeName>
    <alternativeName>
        <fullName evidence="13">Vti1-rp2</fullName>
    </alternativeName>
</protein>
<comment type="subcellular location">
    <subcellularLocation>
        <location evidence="10">Endomembrane system</location>
        <topology evidence="10">Single-pass type IV membrane protein</topology>
    </subcellularLocation>
    <subcellularLocation>
        <location evidence="1">Golgi apparatus membrane</location>
        <topology evidence="1">Single-pass membrane protein</topology>
    </subcellularLocation>
</comment>
<dbReference type="GO" id="GO:0005484">
    <property type="term" value="F:SNAP receptor activity"/>
    <property type="evidence" value="ECO:0007669"/>
    <property type="project" value="InterPro"/>
</dbReference>
<dbReference type="InterPro" id="IPR010989">
    <property type="entry name" value="SNARE"/>
</dbReference>
<keyword evidence="7" id="KW-0333">Golgi apparatus</keyword>
<keyword evidence="19" id="KW-1185">Reference proteome</keyword>
<evidence type="ECO:0000256" key="5">
    <source>
        <dbReference type="ARBA" id="ARBA00022927"/>
    </source>
</evidence>
<dbReference type="GO" id="GO:0048280">
    <property type="term" value="P:vesicle fusion with Golgi apparatus"/>
    <property type="evidence" value="ECO:0007669"/>
    <property type="project" value="TreeGrafter"/>
</dbReference>
<reference evidence="18 19" key="1">
    <citation type="journal article" date="2017" name="Nat. Ecol. Evol.">
        <title>Scallop genome provides insights into evolution of bilaterian karyotype and development.</title>
        <authorList>
            <person name="Wang S."/>
            <person name="Zhang J."/>
            <person name="Jiao W."/>
            <person name="Li J."/>
            <person name="Xun X."/>
            <person name="Sun Y."/>
            <person name="Guo X."/>
            <person name="Huan P."/>
            <person name="Dong B."/>
            <person name="Zhang L."/>
            <person name="Hu X."/>
            <person name="Sun X."/>
            <person name="Wang J."/>
            <person name="Zhao C."/>
            <person name="Wang Y."/>
            <person name="Wang D."/>
            <person name="Huang X."/>
            <person name="Wang R."/>
            <person name="Lv J."/>
            <person name="Li Y."/>
            <person name="Zhang Z."/>
            <person name="Liu B."/>
            <person name="Lu W."/>
            <person name="Hui Y."/>
            <person name="Liang J."/>
            <person name="Zhou Z."/>
            <person name="Hou R."/>
            <person name="Li X."/>
            <person name="Liu Y."/>
            <person name="Li H."/>
            <person name="Ning X."/>
            <person name="Lin Y."/>
            <person name="Zhao L."/>
            <person name="Xing Q."/>
            <person name="Dou J."/>
            <person name="Li Y."/>
            <person name="Mao J."/>
            <person name="Guo H."/>
            <person name="Dou H."/>
            <person name="Li T."/>
            <person name="Mu C."/>
            <person name="Jiang W."/>
            <person name="Fu Q."/>
            <person name="Fu X."/>
            <person name="Miao Y."/>
            <person name="Liu J."/>
            <person name="Yu Q."/>
            <person name="Li R."/>
            <person name="Liao H."/>
            <person name="Li X."/>
            <person name="Kong Y."/>
            <person name="Jiang Z."/>
            <person name="Chourrout D."/>
            <person name="Li R."/>
            <person name="Bao Z."/>
        </authorList>
    </citation>
    <scope>NUCLEOTIDE SEQUENCE [LARGE SCALE GENOMIC DNA]</scope>
    <source>
        <strain evidence="18 19">PY_sf001</strain>
    </source>
</reference>
<comment type="similarity">
    <text evidence="2">Belongs to the VTI1 family.</text>
</comment>
<evidence type="ECO:0000256" key="6">
    <source>
        <dbReference type="ARBA" id="ARBA00022989"/>
    </source>
</evidence>
<organism evidence="18 19">
    <name type="scientific">Mizuhopecten yessoensis</name>
    <name type="common">Japanese scallop</name>
    <name type="synonym">Patinopecten yessoensis</name>
    <dbReference type="NCBI Taxonomy" id="6573"/>
    <lineage>
        <taxon>Eukaryota</taxon>
        <taxon>Metazoa</taxon>
        <taxon>Spiralia</taxon>
        <taxon>Lophotrochozoa</taxon>
        <taxon>Mollusca</taxon>
        <taxon>Bivalvia</taxon>
        <taxon>Autobranchia</taxon>
        <taxon>Pteriomorphia</taxon>
        <taxon>Pectinida</taxon>
        <taxon>Pectinoidea</taxon>
        <taxon>Pectinidae</taxon>
        <taxon>Mizuhopecten</taxon>
    </lineage>
</organism>
<dbReference type="GO" id="GO:0031201">
    <property type="term" value="C:SNARE complex"/>
    <property type="evidence" value="ECO:0007669"/>
    <property type="project" value="TreeGrafter"/>
</dbReference>
<evidence type="ECO:0000256" key="7">
    <source>
        <dbReference type="ARBA" id="ARBA00023034"/>
    </source>
</evidence>
<dbReference type="EMBL" id="NEDP02001389">
    <property type="protein sequence ID" value="OWF53325.1"/>
    <property type="molecule type" value="Genomic_DNA"/>
</dbReference>
<evidence type="ECO:0000256" key="16">
    <source>
        <dbReference type="SAM" id="Phobius"/>
    </source>
</evidence>
<dbReference type="GO" id="GO:0006891">
    <property type="term" value="P:intra-Golgi vesicle-mediated transport"/>
    <property type="evidence" value="ECO:0007669"/>
    <property type="project" value="TreeGrafter"/>
</dbReference>
<dbReference type="Gene3D" id="1.20.58.400">
    <property type="entry name" value="t-snare proteins"/>
    <property type="match status" value="1"/>
</dbReference>
<comment type="caution">
    <text evidence="18">The sequence shown here is derived from an EMBL/GenBank/DDBJ whole genome shotgun (WGS) entry which is preliminary data.</text>
</comment>
<dbReference type="GO" id="GO:0000139">
    <property type="term" value="C:Golgi membrane"/>
    <property type="evidence" value="ECO:0007669"/>
    <property type="project" value="UniProtKB-SubCell"/>
</dbReference>
<dbReference type="InterPro" id="IPR027027">
    <property type="entry name" value="GOSR2/Membrin/Bos1"/>
</dbReference>
<evidence type="ECO:0000256" key="8">
    <source>
        <dbReference type="ARBA" id="ARBA00023054"/>
    </source>
</evidence>
<gene>
    <name evidence="18" type="ORF">KP79_PYT05368</name>
</gene>
<keyword evidence="3" id="KW-0813">Transport</keyword>
<dbReference type="FunFam" id="1.20.5.110:FF:000078">
    <property type="entry name" value="Vesicle transport through interaction with t-SNAREs 1A"/>
    <property type="match status" value="1"/>
</dbReference>
<keyword evidence="6 16" id="KW-1133">Transmembrane helix</keyword>
<sequence length="217" mass="25100">MASLIESYEQQYSNLTADITYNISKISNTHGAEKQKYIRQVDKLFDEVSELLEQMELEVKDLPSRDKQKYQTRVKSYKTELGKLQTDTRRAKLGIDSSRDELLGDDTHESEDQRKRLLDNTDALDRTSRRLDHGYRIALETEEMGAQVLQDLSGQRQTIQRSRNRLEEMNSGLGKSSRVLSGMMRRIIQNRLMLVIICAILLLVIGLAIYFIVKRNS</sequence>
<dbReference type="PANTHER" id="PTHR21230:SF26">
    <property type="entry name" value="VESICLE TRANSPORT THROUGH INTERACTION WITH T-SNARES HOMOLOG 1A"/>
    <property type="match status" value="1"/>
</dbReference>
<evidence type="ECO:0000256" key="11">
    <source>
        <dbReference type="ARBA" id="ARBA00065755"/>
    </source>
</evidence>
<dbReference type="Gene3D" id="1.20.5.110">
    <property type="match status" value="1"/>
</dbReference>
<keyword evidence="5" id="KW-0653">Protein transport</keyword>